<reference evidence="2" key="2">
    <citation type="submission" date="2015-01" db="EMBL/GenBank/DDBJ databases">
        <title>Evolutionary Origins and Diversification of the Mycorrhizal Mutualists.</title>
        <authorList>
            <consortium name="DOE Joint Genome Institute"/>
            <consortium name="Mycorrhizal Genomics Consortium"/>
            <person name="Kohler A."/>
            <person name="Kuo A."/>
            <person name="Nagy L.G."/>
            <person name="Floudas D."/>
            <person name="Copeland A."/>
            <person name="Barry K.W."/>
            <person name="Cichocki N."/>
            <person name="Veneault-Fourrey C."/>
            <person name="LaButti K."/>
            <person name="Lindquist E.A."/>
            <person name="Lipzen A."/>
            <person name="Lundell T."/>
            <person name="Morin E."/>
            <person name="Murat C."/>
            <person name="Riley R."/>
            <person name="Ohm R."/>
            <person name="Sun H."/>
            <person name="Tunlid A."/>
            <person name="Henrissat B."/>
            <person name="Grigoriev I.V."/>
            <person name="Hibbett D.S."/>
            <person name="Martin F."/>
        </authorList>
    </citation>
    <scope>NUCLEOTIDE SEQUENCE [LARGE SCALE GENOMIC DNA]</scope>
    <source>
        <strain evidence="2">Marx 270</strain>
    </source>
</reference>
<evidence type="ECO:0000313" key="2">
    <source>
        <dbReference type="Proteomes" id="UP000054217"/>
    </source>
</evidence>
<dbReference type="HOGENOM" id="CLU_2758790_0_0_1"/>
<dbReference type="InParanoid" id="A0A0C3JFC9"/>
<protein>
    <submittedName>
        <fullName evidence="1">Uncharacterized protein</fullName>
    </submittedName>
</protein>
<evidence type="ECO:0000313" key="1">
    <source>
        <dbReference type="EMBL" id="KIN96311.1"/>
    </source>
</evidence>
<reference evidence="1 2" key="1">
    <citation type="submission" date="2014-04" db="EMBL/GenBank/DDBJ databases">
        <authorList>
            <consortium name="DOE Joint Genome Institute"/>
            <person name="Kuo A."/>
            <person name="Kohler A."/>
            <person name="Costa M.D."/>
            <person name="Nagy L.G."/>
            <person name="Floudas D."/>
            <person name="Copeland A."/>
            <person name="Barry K.W."/>
            <person name="Cichocki N."/>
            <person name="Veneault-Fourrey C."/>
            <person name="LaButti K."/>
            <person name="Lindquist E.A."/>
            <person name="Lipzen A."/>
            <person name="Lundell T."/>
            <person name="Morin E."/>
            <person name="Murat C."/>
            <person name="Sun H."/>
            <person name="Tunlid A."/>
            <person name="Henrissat B."/>
            <person name="Grigoriev I.V."/>
            <person name="Hibbett D.S."/>
            <person name="Martin F."/>
            <person name="Nordberg H.P."/>
            <person name="Cantor M.N."/>
            <person name="Hua S.X."/>
        </authorList>
    </citation>
    <scope>NUCLEOTIDE SEQUENCE [LARGE SCALE GENOMIC DNA]</scope>
    <source>
        <strain evidence="1 2">Marx 270</strain>
    </source>
</reference>
<gene>
    <name evidence="1" type="ORF">M404DRAFT_247043</name>
</gene>
<keyword evidence="2" id="KW-1185">Reference proteome</keyword>
<name>A0A0C3JFC9_PISTI</name>
<proteinExistence type="predicted"/>
<organism evidence="1 2">
    <name type="scientific">Pisolithus tinctorius Marx 270</name>
    <dbReference type="NCBI Taxonomy" id="870435"/>
    <lineage>
        <taxon>Eukaryota</taxon>
        <taxon>Fungi</taxon>
        <taxon>Dikarya</taxon>
        <taxon>Basidiomycota</taxon>
        <taxon>Agaricomycotina</taxon>
        <taxon>Agaricomycetes</taxon>
        <taxon>Agaricomycetidae</taxon>
        <taxon>Boletales</taxon>
        <taxon>Sclerodermatineae</taxon>
        <taxon>Pisolithaceae</taxon>
        <taxon>Pisolithus</taxon>
    </lineage>
</organism>
<accession>A0A0C3JFC9</accession>
<sequence>MDPVLPASPTRNPLNTLNTHRISSVKAWSGFFPHNFPCQFIRPPWGLDWGLHCDPVYLPQWQLRSNHSTD</sequence>
<dbReference type="AlphaFoldDB" id="A0A0C3JFC9"/>
<dbReference type="Proteomes" id="UP000054217">
    <property type="component" value="Unassembled WGS sequence"/>
</dbReference>
<dbReference type="EMBL" id="KN832049">
    <property type="protein sequence ID" value="KIN96311.1"/>
    <property type="molecule type" value="Genomic_DNA"/>
</dbReference>